<keyword evidence="5" id="KW-0732">Signal</keyword>
<dbReference type="InterPro" id="IPR001839">
    <property type="entry name" value="TGF-b_C"/>
</dbReference>
<protein>
    <submittedName>
        <fullName evidence="7">Transforming growth factor beta D SciTgfBD</fullName>
    </submittedName>
</protein>
<dbReference type="AlphaFoldDB" id="A0A077SQQ2"/>
<evidence type="ECO:0000256" key="1">
    <source>
        <dbReference type="ARBA" id="ARBA00004613"/>
    </source>
</evidence>
<dbReference type="PROSITE" id="PS51362">
    <property type="entry name" value="TGF_BETA_2"/>
    <property type="match status" value="1"/>
</dbReference>
<dbReference type="EMBL" id="HG973384">
    <property type="protein sequence ID" value="CDO67923.1"/>
    <property type="molecule type" value="mRNA"/>
</dbReference>
<feature type="non-terminal residue" evidence="7">
    <location>
        <position position="1"/>
    </location>
</feature>
<comment type="similarity">
    <text evidence="3">Belongs to the TGF-beta family.</text>
</comment>
<accession>A0A077SQQ2</accession>
<feature type="region of interest" description="Disordered" evidence="4">
    <location>
        <begin position="46"/>
        <end position="79"/>
    </location>
</feature>
<dbReference type="Pfam" id="PF00019">
    <property type="entry name" value="TGF_beta"/>
    <property type="match status" value="1"/>
</dbReference>
<evidence type="ECO:0000313" key="7">
    <source>
        <dbReference type="EMBL" id="CDO67923.1"/>
    </source>
</evidence>
<evidence type="ECO:0000256" key="4">
    <source>
        <dbReference type="SAM" id="MobiDB-lite"/>
    </source>
</evidence>
<evidence type="ECO:0000256" key="2">
    <source>
        <dbReference type="ARBA" id="ARBA00022525"/>
    </source>
</evidence>
<keyword evidence="2" id="KW-0964">Secreted</keyword>
<dbReference type="GO" id="GO:0008083">
    <property type="term" value="F:growth factor activity"/>
    <property type="evidence" value="ECO:0007669"/>
    <property type="project" value="UniProtKB-KW"/>
</dbReference>
<evidence type="ECO:0000259" key="6">
    <source>
        <dbReference type="PROSITE" id="PS51362"/>
    </source>
</evidence>
<comment type="subcellular location">
    <subcellularLocation>
        <location evidence="1">Secreted</location>
    </subcellularLocation>
</comment>
<dbReference type="Gene3D" id="2.10.90.10">
    <property type="entry name" value="Cystine-knot cytokines"/>
    <property type="match status" value="1"/>
</dbReference>
<reference evidence="7" key="1">
    <citation type="journal article" date="2014" name="Nat. Commun.">
        <title>Developmental gene expression provides clues to relationships between sponge and eumetazoan body plans.</title>
        <authorList>
            <person name="Leininger S."/>
            <person name="Adamski M."/>
            <person name="Bergum B."/>
            <person name="Guder C."/>
            <person name="Liu J."/>
            <person name="Laplante M."/>
            <person name="Brate J."/>
            <person name="Hoffmann F."/>
            <person name="Fortunato S."/>
            <person name="Jordal S."/>
            <person name="Rapp H.T."/>
            <person name="Adamska M."/>
        </authorList>
    </citation>
    <scope>NUCLEOTIDE SEQUENCE</scope>
</reference>
<proteinExistence type="evidence at transcript level"/>
<name>A0A077SQQ2_9METZ</name>
<feature type="domain" description="TGF-beta family profile" evidence="6">
    <location>
        <begin position="69"/>
        <end position="183"/>
    </location>
</feature>
<organism evidence="7">
    <name type="scientific">Sycon ciliatum</name>
    <dbReference type="NCBI Taxonomy" id="27933"/>
    <lineage>
        <taxon>Eukaryota</taxon>
        <taxon>Metazoa</taxon>
        <taxon>Porifera</taxon>
        <taxon>Calcarea</taxon>
        <taxon>Calcaronea</taxon>
        <taxon>Leucosolenida</taxon>
        <taxon>Sycettidae</taxon>
        <taxon>Sycon</taxon>
    </lineage>
</organism>
<evidence type="ECO:0000256" key="5">
    <source>
        <dbReference type="SAM" id="SignalP"/>
    </source>
</evidence>
<dbReference type="GO" id="GO:0005576">
    <property type="term" value="C:extracellular region"/>
    <property type="evidence" value="ECO:0007669"/>
    <property type="project" value="UniProtKB-SubCell"/>
</dbReference>
<feature type="signal peptide" evidence="5">
    <location>
        <begin position="1"/>
        <end position="22"/>
    </location>
</feature>
<keyword evidence="3" id="KW-0339">Growth factor</keyword>
<dbReference type="SUPFAM" id="SSF57501">
    <property type="entry name" value="Cystine-knot cytokines"/>
    <property type="match status" value="1"/>
</dbReference>
<sequence>MSTRKLLSTLLLCAVVSRVAYGASLEAAAAQNSISVNSDHTEPELAVAAEQQGQHEPSQPGGESATHIRQKRATSGPCRRTSVTVGRQLLEGIVGYNIDGPATFPVAYCTGGCTLGLPPYPVVNSTHHALHEYFLFTQSPRKVRNLACVPSAYKPVQIRFQAGSPYAYNTGYYNLDVVGCQCV</sequence>
<evidence type="ECO:0000256" key="3">
    <source>
        <dbReference type="RuleBase" id="RU000354"/>
    </source>
</evidence>
<dbReference type="InterPro" id="IPR029034">
    <property type="entry name" value="Cystine-knot_cytokine"/>
</dbReference>
<gene>
    <name evidence="7" type="primary">TgfBD</name>
</gene>
<feature type="chain" id="PRO_5001724487" evidence="5">
    <location>
        <begin position="23"/>
        <end position="183"/>
    </location>
</feature>